<keyword evidence="6" id="KW-0378">Hydrolase</keyword>
<dbReference type="EMBL" id="CP009110">
    <property type="protein sequence ID" value="AIJ22597.1"/>
    <property type="molecule type" value="Genomic_DNA"/>
</dbReference>
<keyword evidence="16" id="KW-0540">Nuclease</keyword>
<accession>A0A076MYC6</accession>
<keyword evidence="12" id="KW-0326">Glycosidase</keyword>
<evidence type="ECO:0000256" key="1">
    <source>
        <dbReference type="ARBA" id="ARBA00009409"/>
    </source>
</evidence>
<comment type="similarity">
    <text evidence="1">Belongs to the FPG family.</text>
</comment>
<dbReference type="SUPFAM" id="SSF57716">
    <property type="entry name" value="Glucocorticoid receptor-like (DNA-binding domain)"/>
    <property type="match status" value="1"/>
</dbReference>
<dbReference type="PANTHER" id="PTHR42697:SF1">
    <property type="entry name" value="ENDONUCLEASE 8"/>
    <property type="match status" value="1"/>
</dbReference>
<evidence type="ECO:0000256" key="12">
    <source>
        <dbReference type="ARBA" id="ARBA00023295"/>
    </source>
</evidence>
<dbReference type="OrthoDB" id="9800855at2"/>
<evidence type="ECO:0000256" key="10">
    <source>
        <dbReference type="ARBA" id="ARBA00023239"/>
    </source>
</evidence>
<keyword evidence="8" id="KW-0238">DNA-binding</keyword>
<dbReference type="SUPFAM" id="SSF81624">
    <property type="entry name" value="N-terminal domain of MutM-like DNA repair proteins"/>
    <property type="match status" value="1"/>
</dbReference>
<evidence type="ECO:0000256" key="5">
    <source>
        <dbReference type="ARBA" id="ARBA00022771"/>
    </source>
</evidence>
<dbReference type="GO" id="GO:0003684">
    <property type="term" value="F:damaged DNA binding"/>
    <property type="evidence" value="ECO:0007669"/>
    <property type="project" value="InterPro"/>
</dbReference>
<dbReference type="SUPFAM" id="SSF46946">
    <property type="entry name" value="S13-like H2TH domain"/>
    <property type="match status" value="1"/>
</dbReference>
<keyword evidence="9" id="KW-0234">DNA repair</keyword>
<dbReference type="PROSITE" id="PS51066">
    <property type="entry name" value="ZF_FPG_2"/>
    <property type="match status" value="1"/>
</dbReference>
<keyword evidence="3" id="KW-0479">Metal-binding</keyword>
<evidence type="ECO:0000256" key="11">
    <source>
        <dbReference type="ARBA" id="ARBA00023268"/>
    </source>
</evidence>
<evidence type="ECO:0000256" key="8">
    <source>
        <dbReference type="ARBA" id="ARBA00023125"/>
    </source>
</evidence>
<keyword evidence="7" id="KW-0862">Zinc</keyword>
<sequence length="279" mass="31210">MPEGDTVFLAGKKVEKAFAGRVLTRTDFRHPALATTDLAGSTVLGVRTVGKHLFFRFSPDLSLHSHLKMDGSWEITRPGSRWRHPAHHARVVLEAGGVQVVGFRVHDLELLPTAEESRLVGHLGPDLLDPQWSDEHEARAVAALAREPGRELGLALLDQRVMAGVGNLYKCEICFLLGVTPWTPASEVDAAKVVRLARKLLLANAWRHEQSTTGDLARGRRNWVYERTRQGCFRCGGRIRVEDQGRDPRDVQARPTWFCPRCQRGPSPQLRSNSLKNVR</sequence>
<dbReference type="AlphaFoldDB" id="A0A076MYC6"/>
<gene>
    <name evidence="16" type="primary">nei</name>
    <name evidence="16" type="ORF">AMETH_2505</name>
</gene>
<dbReference type="GO" id="GO:0006284">
    <property type="term" value="P:base-excision repair"/>
    <property type="evidence" value="ECO:0007669"/>
    <property type="project" value="InterPro"/>
</dbReference>
<feature type="domain" description="FPG-type" evidence="14">
    <location>
        <begin position="223"/>
        <end position="264"/>
    </location>
</feature>
<dbReference type="RefSeq" id="WP_017981816.1">
    <property type="nucleotide sequence ID" value="NZ_AQUL01000001.1"/>
</dbReference>
<reference evidence="16 17" key="1">
    <citation type="submission" date="2014-07" db="EMBL/GenBank/DDBJ databases">
        <title>Whole Genome Sequence of the Amycolatopsis methanolica 239.</title>
        <authorList>
            <person name="Tang B."/>
        </authorList>
    </citation>
    <scope>NUCLEOTIDE SEQUENCE [LARGE SCALE GENOMIC DNA]</scope>
    <source>
        <strain evidence="16 17">239</strain>
    </source>
</reference>
<dbReference type="PATRIC" id="fig|1068978.7.peg.2676"/>
<dbReference type="GO" id="GO:0140078">
    <property type="term" value="F:class I DNA-(apurinic or apyrimidinic site) endonuclease activity"/>
    <property type="evidence" value="ECO:0007669"/>
    <property type="project" value="UniProtKB-EC"/>
</dbReference>
<keyword evidence="4" id="KW-0227">DNA damage</keyword>
<evidence type="ECO:0000259" key="14">
    <source>
        <dbReference type="PROSITE" id="PS51066"/>
    </source>
</evidence>
<dbReference type="InterPro" id="IPR012319">
    <property type="entry name" value="FPG_cat"/>
</dbReference>
<evidence type="ECO:0000313" key="16">
    <source>
        <dbReference type="EMBL" id="AIJ22597.1"/>
    </source>
</evidence>
<evidence type="ECO:0000256" key="7">
    <source>
        <dbReference type="ARBA" id="ARBA00022833"/>
    </source>
</evidence>
<dbReference type="Gene3D" id="1.10.8.50">
    <property type="match status" value="1"/>
</dbReference>
<dbReference type="InterPro" id="IPR035937">
    <property type="entry name" value="FPG_N"/>
</dbReference>
<organism evidence="16 17">
    <name type="scientific">Amycolatopsis methanolica 239</name>
    <dbReference type="NCBI Taxonomy" id="1068978"/>
    <lineage>
        <taxon>Bacteria</taxon>
        <taxon>Bacillati</taxon>
        <taxon>Actinomycetota</taxon>
        <taxon>Actinomycetes</taxon>
        <taxon>Pseudonocardiales</taxon>
        <taxon>Pseudonocardiaceae</taxon>
        <taxon>Amycolatopsis</taxon>
        <taxon>Amycolatopsis methanolica group</taxon>
    </lineage>
</organism>
<dbReference type="PROSITE" id="PS51068">
    <property type="entry name" value="FPG_CAT"/>
    <property type="match status" value="1"/>
</dbReference>
<evidence type="ECO:0000256" key="9">
    <source>
        <dbReference type="ARBA" id="ARBA00023204"/>
    </source>
</evidence>
<dbReference type="Gene3D" id="3.20.190.10">
    <property type="entry name" value="MutM-like, N-terminal"/>
    <property type="match status" value="1"/>
</dbReference>
<dbReference type="GO" id="GO:0008270">
    <property type="term" value="F:zinc ion binding"/>
    <property type="evidence" value="ECO:0007669"/>
    <property type="project" value="UniProtKB-KW"/>
</dbReference>
<dbReference type="InterPro" id="IPR000214">
    <property type="entry name" value="Znf_DNA_glyclase/AP_lyase"/>
</dbReference>
<dbReference type="Proteomes" id="UP000062973">
    <property type="component" value="Chromosome"/>
</dbReference>
<proteinExistence type="inferred from homology"/>
<evidence type="ECO:0000256" key="4">
    <source>
        <dbReference type="ARBA" id="ARBA00022763"/>
    </source>
</evidence>
<protein>
    <recommendedName>
        <fullName evidence="2">DNA-(apurinic or apyrimidinic site) lyase</fullName>
        <ecNumber evidence="2">4.2.99.18</ecNumber>
    </recommendedName>
</protein>
<evidence type="ECO:0000313" key="17">
    <source>
        <dbReference type="Proteomes" id="UP000062973"/>
    </source>
</evidence>
<dbReference type="KEGG" id="amq:AMETH_2505"/>
<keyword evidence="17" id="KW-1185">Reference proteome</keyword>
<dbReference type="InterPro" id="IPR044090">
    <property type="entry name" value="Nei2_N"/>
</dbReference>
<name>A0A076MYC6_AMYME</name>
<dbReference type="CDD" id="cd08971">
    <property type="entry name" value="AcNei2_N"/>
    <property type="match status" value="1"/>
</dbReference>
<dbReference type="HOGENOM" id="CLU_038423_2_0_11"/>
<evidence type="ECO:0000259" key="15">
    <source>
        <dbReference type="PROSITE" id="PS51068"/>
    </source>
</evidence>
<dbReference type="eggNOG" id="COG0266">
    <property type="taxonomic scope" value="Bacteria"/>
</dbReference>
<feature type="domain" description="Formamidopyrimidine-DNA glycosylase catalytic" evidence="15">
    <location>
        <begin position="2"/>
        <end position="89"/>
    </location>
</feature>
<keyword evidence="5 13" id="KW-0863">Zinc-finger</keyword>
<dbReference type="GO" id="GO:0000703">
    <property type="term" value="F:oxidized pyrimidine nucleobase lesion DNA N-glycosylase activity"/>
    <property type="evidence" value="ECO:0007669"/>
    <property type="project" value="TreeGrafter"/>
</dbReference>
<dbReference type="Pfam" id="PF06831">
    <property type="entry name" value="H2TH"/>
    <property type="match status" value="1"/>
</dbReference>
<evidence type="ECO:0000256" key="2">
    <source>
        <dbReference type="ARBA" id="ARBA00012720"/>
    </source>
</evidence>
<dbReference type="SMART" id="SM00898">
    <property type="entry name" value="Fapy_DNA_glyco"/>
    <property type="match status" value="1"/>
</dbReference>
<keyword evidence="11" id="KW-0511">Multifunctional enzyme</keyword>
<dbReference type="STRING" id="1068978.AMETH_2505"/>
<keyword evidence="16" id="KW-0255">Endonuclease</keyword>
<dbReference type="PANTHER" id="PTHR42697">
    <property type="entry name" value="ENDONUCLEASE 8"/>
    <property type="match status" value="1"/>
</dbReference>
<dbReference type="Pfam" id="PF01149">
    <property type="entry name" value="Fapy_DNA_glyco"/>
    <property type="match status" value="1"/>
</dbReference>
<dbReference type="SMART" id="SM01232">
    <property type="entry name" value="H2TH"/>
    <property type="match status" value="1"/>
</dbReference>
<evidence type="ECO:0000256" key="13">
    <source>
        <dbReference type="PROSITE-ProRule" id="PRU00391"/>
    </source>
</evidence>
<dbReference type="InterPro" id="IPR015886">
    <property type="entry name" value="H2TH_FPG"/>
</dbReference>
<evidence type="ECO:0000256" key="3">
    <source>
        <dbReference type="ARBA" id="ARBA00022723"/>
    </source>
</evidence>
<dbReference type="EC" id="4.2.99.18" evidence="2"/>
<evidence type="ECO:0000256" key="6">
    <source>
        <dbReference type="ARBA" id="ARBA00022801"/>
    </source>
</evidence>
<dbReference type="InterPro" id="IPR010979">
    <property type="entry name" value="Ribosomal_uS13-like_H2TH"/>
</dbReference>
<keyword evidence="10" id="KW-0456">Lyase</keyword>